<organism evidence="2">
    <name type="scientific">hot springs metagenome</name>
    <dbReference type="NCBI Taxonomy" id="433727"/>
    <lineage>
        <taxon>unclassified sequences</taxon>
        <taxon>metagenomes</taxon>
        <taxon>ecological metagenomes</taxon>
    </lineage>
</organism>
<dbReference type="InterPro" id="IPR012336">
    <property type="entry name" value="Thioredoxin-like_fold"/>
</dbReference>
<comment type="caution">
    <text evidence="2">The sequence shown here is derived from an EMBL/GenBank/DDBJ whole genome shotgun (WGS) entry which is preliminary data.</text>
</comment>
<dbReference type="InterPro" id="IPR036249">
    <property type="entry name" value="Thioredoxin-like_sf"/>
</dbReference>
<dbReference type="Pfam" id="PF13098">
    <property type="entry name" value="Thioredoxin_2"/>
    <property type="match status" value="1"/>
</dbReference>
<reference evidence="2" key="1">
    <citation type="submission" date="2019-10" db="EMBL/GenBank/DDBJ databases">
        <title>Metagenomic sequencing of thiosulfate-disproportionating enrichment culture.</title>
        <authorList>
            <person name="Umezawa K."/>
            <person name="Kojima H."/>
            <person name="Fukui M."/>
        </authorList>
    </citation>
    <scope>NUCLEOTIDE SEQUENCE</scope>
    <source>
        <strain evidence="2">45J</strain>
    </source>
</reference>
<name>A0A5J4L200_9ZZZZ</name>
<dbReference type="Gene3D" id="3.40.30.10">
    <property type="entry name" value="Glutaredoxin"/>
    <property type="match status" value="1"/>
</dbReference>
<dbReference type="EMBL" id="BLAB01000001">
    <property type="protein sequence ID" value="GER92319.1"/>
    <property type="molecule type" value="Genomic_DNA"/>
</dbReference>
<dbReference type="AlphaFoldDB" id="A0A5J4L200"/>
<dbReference type="PANTHER" id="PTHR35272:SF3">
    <property type="entry name" value="THIOL:DISULFIDE INTERCHANGE PROTEIN DSBC"/>
    <property type="match status" value="1"/>
</dbReference>
<feature type="domain" description="Thioredoxin-like fold" evidence="1">
    <location>
        <begin position="1"/>
        <end position="99"/>
    </location>
</feature>
<protein>
    <recommendedName>
        <fullName evidence="1">Thioredoxin-like fold domain-containing protein</fullName>
    </recommendedName>
</protein>
<evidence type="ECO:0000313" key="2">
    <source>
        <dbReference type="EMBL" id="GER92319.1"/>
    </source>
</evidence>
<proteinExistence type="predicted"/>
<dbReference type="InterPro" id="IPR051470">
    <property type="entry name" value="Thiol:disulfide_interchange"/>
</dbReference>
<gene>
    <name evidence="2" type="ORF">A45J_0034</name>
</gene>
<sequence length="104" mass="12063">MKKVLEKRKDIVFYIKLFPLKMHKDAYWKSKSIACNNSMKMLEDNFEKKSIPKDDCDTKEIDDNIKLAESLGITGTPALIMPDGRIYSGLMPADRLIEIINRRK</sequence>
<accession>A0A5J4L200</accession>
<dbReference type="PANTHER" id="PTHR35272">
    <property type="entry name" value="THIOL:DISULFIDE INTERCHANGE PROTEIN DSBC-RELATED"/>
    <property type="match status" value="1"/>
</dbReference>
<evidence type="ECO:0000259" key="1">
    <source>
        <dbReference type="Pfam" id="PF13098"/>
    </source>
</evidence>
<dbReference type="SUPFAM" id="SSF52833">
    <property type="entry name" value="Thioredoxin-like"/>
    <property type="match status" value="1"/>
</dbReference>